<keyword evidence="1" id="KW-0175">Coiled coil</keyword>
<feature type="compositionally biased region" description="Basic and acidic residues" evidence="2">
    <location>
        <begin position="1"/>
        <end position="13"/>
    </location>
</feature>
<evidence type="ECO:0000256" key="2">
    <source>
        <dbReference type="SAM" id="MobiDB-lite"/>
    </source>
</evidence>
<sequence length="242" mass="26632">EAKRKPNDREAIRRKLAMAPIDDDEDDASPAPAPPYGHLYAGFGGGGGAARGAKLSLQRRLQVGADLQICFASDDASPPPEHKNVYRCSGTMEQLSRTSAAPPPEGAAGDFFVAQARLQAEARAALEQASHMARMQMEVERERRRRSPIADLVPLAAAAAGGRRRLPRHALAALNVAQLQVIVNDLHGQIEALNTDLVKRLLERDELHMRQDSMLVDVEDLTRRARDQAERAKLRRRLEMAD</sequence>
<feature type="domain" description="Schwannomin interacting protein 1 C-terminal" evidence="3">
    <location>
        <begin position="105"/>
        <end position="230"/>
    </location>
</feature>
<evidence type="ECO:0000256" key="1">
    <source>
        <dbReference type="ARBA" id="ARBA00023054"/>
    </source>
</evidence>
<dbReference type="InterPro" id="IPR015649">
    <property type="entry name" value="SCHIP_1_C"/>
</dbReference>
<name>A0ABM1F219_PRICU</name>
<feature type="region of interest" description="Disordered" evidence="2">
    <location>
        <begin position="1"/>
        <end position="36"/>
    </location>
</feature>
<dbReference type="GeneID" id="106818283"/>
<feature type="domain" description="Schwannomin interacting protein 1 C-terminal" evidence="3">
    <location>
        <begin position="6"/>
        <end position="78"/>
    </location>
</feature>
<feature type="non-terminal residue" evidence="5">
    <location>
        <position position="1"/>
    </location>
</feature>
<keyword evidence="4" id="KW-1185">Reference proteome</keyword>
<organism evidence="4 5">
    <name type="scientific">Priapulus caudatus</name>
    <name type="common">Priapulid worm</name>
    <dbReference type="NCBI Taxonomy" id="37621"/>
    <lineage>
        <taxon>Eukaryota</taxon>
        <taxon>Metazoa</taxon>
        <taxon>Ecdysozoa</taxon>
        <taxon>Scalidophora</taxon>
        <taxon>Priapulida</taxon>
        <taxon>Priapulimorpha</taxon>
        <taxon>Priapulimorphida</taxon>
        <taxon>Priapulidae</taxon>
        <taxon>Priapulus</taxon>
    </lineage>
</organism>
<evidence type="ECO:0000259" key="3">
    <source>
        <dbReference type="Pfam" id="PF10148"/>
    </source>
</evidence>
<dbReference type="Pfam" id="PF10148">
    <property type="entry name" value="SCHIP-1_C"/>
    <property type="match status" value="2"/>
</dbReference>
<dbReference type="RefSeq" id="XP_014678490.1">
    <property type="nucleotide sequence ID" value="XM_014823004.1"/>
</dbReference>
<accession>A0ABM1F219</accession>
<gene>
    <name evidence="5" type="primary">LOC106818283</name>
</gene>
<reference evidence="5" key="1">
    <citation type="submission" date="2025-08" db="UniProtKB">
        <authorList>
            <consortium name="RefSeq"/>
        </authorList>
    </citation>
    <scope>IDENTIFICATION</scope>
</reference>
<dbReference type="PANTHER" id="PTHR13103">
    <property type="entry name" value="SCHWANNOMIN INTERACTING PROTEIN 1"/>
    <property type="match status" value="1"/>
</dbReference>
<proteinExistence type="predicted"/>
<protein>
    <submittedName>
        <fullName evidence="5">Schwannomin-interacting protein 1-like</fullName>
    </submittedName>
</protein>
<evidence type="ECO:0000313" key="4">
    <source>
        <dbReference type="Proteomes" id="UP000695022"/>
    </source>
</evidence>
<dbReference type="InterPro" id="IPR039045">
    <property type="entry name" value="SCHIP_1"/>
</dbReference>
<dbReference type="PANTHER" id="PTHR13103:SF2">
    <property type="entry name" value="IQCJ-SCHIP1 READTHROUGH TRANSCRIPT PROTEIN-RELATED"/>
    <property type="match status" value="1"/>
</dbReference>
<dbReference type="Proteomes" id="UP000695022">
    <property type="component" value="Unplaced"/>
</dbReference>
<evidence type="ECO:0000313" key="5">
    <source>
        <dbReference type="RefSeq" id="XP_014678490.1"/>
    </source>
</evidence>